<dbReference type="Pfam" id="PF06985">
    <property type="entry name" value="HET"/>
    <property type="match status" value="1"/>
</dbReference>
<protein>
    <submittedName>
        <fullName evidence="2">HET-domain-containing protein</fullName>
    </submittedName>
</protein>
<evidence type="ECO:0000259" key="1">
    <source>
        <dbReference type="Pfam" id="PF06985"/>
    </source>
</evidence>
<feature type="non-terminal residue" evidence="2">
    <location>
        <position position="360"/>
    </location>
</feature>
<accession>A0A6A6DXV4</accession>
<reference evidence="2" key="1">
    <citation type="journal article" date="2020" name="Stud. Mycol.">
        <title>101 Dothideomycetes genomes: a test case for predicting lifestyles and emergence of pathogens.</title>
        <authorList>
            <person name="Haridas S."/>
            <person name="Albert R."/>
            <person name="Binder M."/>
            <person name="Bloem J."/>
            <person name="Labutti K."/>
            <person name="Salamov A."/>
            <person name="Andreopoulos B."/>
            <person name="Baker S."/>
            <person name="Barry K."/>
            <person name="Bills G."/>
            <person name="Bluhm B."/>
            <person name="Cannon C."/>
            <person name="Castanera R."/>
            <person name="Culley D."/>
            <person name="Daum C."/>
            <person name="Ezra D."/>
            <person name="Gonzalez J."/>
            <person name="Henrissat B."/>
            <person name="Kuo A."/>
            <person name="Liang C."/>
            <person name="Lipzen A."/>
            <person name="Lutzoni F."/>
            <person name="Magnuson J."/>
            <person name="Mondo S."/>
            <person name="Nolan M."/>
            <person name="Ohm R."/>
            <person name="Pangilinan J."/>
            <person name="Park H.-J."/>
            <person name="Ramirez L."/>
            <person name="Alfaro M."/>
            <person name="Sun H."/>
            <person name="Tritt A."/>
            <person name="Yoshinaga Y."/>
            <person name="Zwiers L.-H."/>
            <person name="Turgeon B."/>
            <person name="Goodwin S."/>
            <person name="Spatafora J."/>
            <person name="Crous P."/>
            <person name="Grigoriev I."/>
        </authorList>
    </citation>
    <scope>NUCLEOTIDE SEQUENCE</scope>
    <source>
        <strain evidence="2">CBS 207.26</strain>
    </source>
</reference>
<dbReference type="Proteomes" id="UP000800200">
    <property type="component" value="Unassembled WGS sequence"/>
</dbReference>
<name>A0A6A6DXV4_9PEZI</name>
<dbReference type="AlphaFoldDB" id="A0A6A6DXV4"/>
<proteinExistence type="predicted"/>
<sequence length="360" mass="41961">QIGFSVLPEAGSPIYFKLLRGWMQFCDQHHEGWGCPRKHNAVLPTRVVDVGDEKNSLHLRLYRPEKPEEAEYIALSHCWGKLAKKDKDKFCTTPENVSERHQRFSMDVLPQTFKDAVKVTRELGKRFLWIDSLCIIQDDPKDWDDESKRMEAVFANAYCTIAASSAADSTVGFLKRLQSNAEPIDDFHHDVEESVLSKRGWVLQERALSRRTIHFTETQSYWECGDGVRCESLTHMRNSKSLFLSDLKFPETLKKRSGPAKIRLFQSLFKRYSRLGLTKSTDRSVAISGLEKRLADTFGKPGRHGVFESYLHRSLLWERSEDTRMKRILYATDRRVPSWSWMAYEGPIEYMDIPFRRVEW</sequence>
<keyword evidence="3" id="KW-1185">Reference proteome</keyword>
<dbReference type="PANTHER" id="PTHR33112">
    <property type="entry name" value="DOMAIN PROTEIN, PUTATIVE-RELATED"/>
    <property type="match status" value="1"/>
</dbReference>
<gene>
    <name evidence="2" type="ORF">K469DRAFT_541385</name>
</gene>
<feature type="domain" description="Heterokaryon incompatibility" evidence="1">
    <location>
        <begin position="72"/>
        <end position="205"/>
    </location>
</feature>
<evidence type="ECO:0000313" key="3">
    <source>
        <dbReference type="Proteomes" id="UP000800200"/>
    </source>
</evidence>
<dbReference type="InterPro" id="IPR010730">
    <property type="entry name" value="HET"/>
</dbReference>
<feature type="non-terminal residue" evidence="2">
    <location>
        <position position="1"/>
    </location>
</feature>
<dbReference type="OrthoDB" id="4161196at2759"/>
<evidence type="ECO:0000313" key="2">
    <source>
        <dbReference type="EMBL" id="KAF2183605.1"/>
    </source>
</evidence>
<dbReference type="PANTHER" id="PTHR33112:SF10">
    <property type="entry name" value="TOL"/>
    <property type="match status" value="1"/>
</dbReference>
<dbReference type="EMBL" id="ML994641">
    <property type="protein sequence ID" value="KAF2183605.1"/>
    <property type="molecule type" value="Genomic_DNA"/>
</dbReference>
<organism evidence="2 3">
    <name type="scientific">Zopfia rhizophila CBS 207.26</name>
    <dbReference type="NCBI Taxonomy" id="1314779"/>
    <lineage>
        <taxon>Eukaryota</taxon>
        <taxon>Fungi</taxon>
        <taxon>Dikarya</taxon>
        <taxon>Ascomycota</taxon>
        <taxon>Pezizomycotina</taxon>
        <taxon>Dothideomycetes</taxon>
        <taxon>Dothideomycetes incertae sedis</taxon>
        <taxon>Zopfiaceae</taxon>
        <taxon>Zopfia</taxon>
    </lineage>
</organism>